<dbReference type="Proteomes" id="UP000694390">
    <property type="component" value="Chromosome 9"/>
</dbReference>
<keyword evidence="4" id="KW-1185">Reference proteome</keyword>
<organism evidence="3 4">
    <name type="scientific">Gopherus evgoodei</name>
    <name type="common">Goodes thornscrub tortoise</name>
    <dbReference type="NCBI Taxonomy" id="1825980"/>
    <lineage>
        <taxon>Eukaryota</taxon>
        <taxon>Metazoa</taxon>
        <taxon>Chordata</taxon>
        <taxon>Craniata</taxon>
        <taxon>Vertebrata</taxon>
        <taxon>Euteleostomi</taxon>
        <taxon>Archelosauria</taxon>
        <taxon>Testudinata</taxon>
        <taxon>Testudines</taxon>
        <taxon>Cryptodira</taxon>
        <taxon>Durocryptodira</taxon>
        <taxon>Testudinoidea</taxon>
        <taxon>Testudinidae</taxon>
        <taxon>Gopherus</taxon>
    </lineage>
</organism>
<protein>
    <submittedName>
        <fullName evidence="3">Uncharacterized protein</fullName>
    </submittedName>
</protein>
<evidence type="ECO:0000256" key="1">
    <source>
        <dbReference type="SAM" id="MobiDB-lite"/>
    </source>
</evidence>
<feature type="signal peptide" evidence="2">
    <location>
        <begin position="1"/>
        <end position="26"/>
    </location>
</feature>
<reference evidence="3" key="2">
    <citation type="submission" date="2025-08" db="UniProtKB">
        <authorList>
            <consortium name="Ensembl"/>
        </authorList>
    </citation>
    <scope>IDENTIFICATION</scope>
</reference>
<keyword evidence="2" id="KW-0732">Signal</keyword>
<proteinExistence type="predicted"/>
<dbReference type="AlphaFoldDB" id="A0A8C4WBG6"/>
<evidence type="ECO:0000313" key="4">
    <source>
        <dbReference type="Proteomes" id="UP000694390"/>
    </source>
</evidence>
<reference evidence="3" key="1">
    <citation type="submission" date="2019-06" db="EMBL/GenBank/DDBJ databases">
        <title>G10K-VGP Goodes thornscrub tortoise genome, primary haplotype.</title>
        <authorList>
            <person name="Murphy B."/>
            <person name="Edwards T."/>
            <person name="Rhie A."/>
            <person name="Koren S."/>
            <person name="Phillippy A."/>
            <person name="Fedrigo O."/>
            <person name="Haase B."/>
            <person name="Mountcastle J."/>
            <person name="Lewin H."/>
            <person name="Damas J."/>
            <person name="Howe K."/>
            <person name="Formenti G."/>
            <person name="Myers G."/>
            <person name="Durbin R."/>
            <person name="Jarvis E.D."/>
        </authorList>
    </citation>
    <scope>NUCLEOTIDE SEQUENCE [LARGE SCALE GENOMIC DNA]</scope>
</reference>
<evidence type="ECO:0000256" key="2">
    <source>
        <dbReference type="SAM" id="SignalP"/>
    </source>
</evidence>
<name>A0A8C4WBG6_9SAUR</name>
<reference evidence="3" key="3">
    <citation type="submission" date="2025-09" db="UniProtKB">
        <authorList>
            <consortium name="Ensembl"/>
        </authorList>
    </citation>
    <scope>IDENTIFICATION</scope>
</reference>
<accession>A0A8C4WBG6</accession>
<dbReference type="Ensembl" id="ENSGEVT00005013082.1">
    <property type="protein sequence ID" value="ENSGEVP00005012498.1"/>
    <property type="gene ID" value="ENSGEVG00005008824.1"/>
</dbReference>
<sequence length="210" mass="22771">MRDFLQYFFQIIFKVLFLVVFNRAACKSSSQLGDPAATAHKEIMLRLCYNAHLGTSADNPAFAEWVSTGLGGASTGAAGSEGPEERRCLCRVAADLPAQLPEGWDHRGQLQPLLGHCCSSLAGWETPPLALQAEAGERALDGARLGSKRLTPAPPEPRDQRGGRRNGRAPRARETLAPILFGGGKVLRFKVGFRRVGNRVLAEIPDLRGR</sequence>
<feature type="region of interest" description="Disordered" evidence="1">
    <location>
        <begin position="143"/>
        <end position="175"/>
    </location>
</feature>
<feature type="chain" id="PRO_5034918721" evidence="2">
    <location>
        <begin position="27"/>
        <end position="210"/>
    </location>
</feature>
<evidence type="ECO:0000313" key="3">
    <source>
        <dbReference type="Ensembl" id="ENSGEVP00005012498.1"/>
    </source>
</evidence>